<sequence length="280" mass="32020">MISKITIIACIIYAIGIELLLKNMSFVSGIRDSCLGSLLTIKFEYVILYKFMESRYRDPKRSIQQTIIGDFFRVYYPDICFALLFSTANISKAFQTLPSFFMILSVLHSLNDDVLFRAYSKNKYSKSIYSFIYGFLKVISFFAVFKSMAGQNYIIVIFHILNTQALCTPLVDIVEDYVLVKTQKCNKEINFNGALNALNTYIAMILVVLVGGSLKSAGFNNFNHNPLFNIDHIIKAGCLFIMIFNYCDGVQTKFGHDGVLRGFKNYFPNMTKYSYKCKTE</sequence>
<feature type="transmembrane region" description="Helical" evidence="1">
    <location>
        <begin position="226"/>
        <end position="247"/>
    </location>
</feature>
<proteinExistence type="predicted"/>
<organism evidence="2 3">
    <name type="scientific">Euplotes crassus</name>
    <dbReference type="NCBI Taxonomy" id="5936"/>
    <lineage>
        <taxon>Eukaryota</taxon>
        <taxon>Sar</taxon>
        <taxon>Alveolata</taxon>
        <taxon>Ciliophora</taxon>
        <taxon>Intramacronucleata</taxon>
        <taxon>Spirotrichea</taxon>
        <taxon>Hypotrichia</taxon>
        <taxon>Euplotida</taxon>
        <taxon>Euplotidae</taxon>
        <taxon>Moneuplotes</taxon>
    </lineage>
</organism>
<evidence type="ECO:0000313" key="2">
    <source>
        <dbReference type="EMBL" id="CAI2376211.1"/>
    </source>
</evidence>
<reference evidence="2" key="1">
    <citation type="submission" date="2023-07" db="EMBL/GenBank/DDBJ databases">
        <authorList>
            <consortium name="AG Swart"/>
            <person name="Singh M."/>
            <person name="Singh A."/>
            <person name="Seah K."/>
            <person name="Emmerich C."/>
        </authorList>
    </citation>
    <scope>NUCLEOTIDE SEQUENCE</scope>
    <source>
        <strain evidence="2">DP1</strain>
    </source>
</reference>
<dbReference type="AlphaFoldDB" id="A0AAD1XNM8"/>
<accession>A0AAD1XNM8</accession>
<protein>
    <submittedName>
        <fullName evidence="2">Uncharacterized protein</fullName>
    </submittedName>
</protein>
<name>A0AAD1XNM8_EUPCR</name>
<keyword evidence="3" id="KW-1185">Reference proteome</keyword>
<comment type="caution">
    <text evidence="2">The sequence shown here is derived from an EMBL/GenBank/DDBJ whole genome shotgun (WGS) entry which is preliminary data.</text>
</comment>
<keyword evidence="1" id="KW-1133">Transmembrane helix</keyword>
<keyword evidence="1" id="KW-0812">Transmembrane</keyword>
<feature type="transmembrane region" description="Helical" evidence="1">
    <location>
        <begin position="128"/>
        <end position="147"/>
    </location>
</feature>
<feature type="transmembrane region" description="Helical" evidence="1">
    <location>
        <begin position="195"/>
        <end position="214"/>
    </location>
</feature>
<dbReference type="Proteomes" id="UP001295684">
    <property type="component" value="Unassembled WGS sequence"/>
</dbReference>
<gene>
    <name evidence="2" type="ORF">ECRASSUSDP1_LOCUS17580</name>
</gene>
<dbReference type="EMBL" id="CAMPGE010017752">
    <property type="protein sequence ID" value="CAI2376211.1"/>
    <property type="molecule type" value="Genomic_DNA"/>
</dbReference>
<evidence type="ECO:0000256" key="1">
    <source>
        <dbReference type="SAM" id="Phobius"/>
    </source>
</evidence>
<evidence type="ECO:0000313" key="3">
    <source>
        <dbReference type="Proteomes" id="UP001295684"/>
    </source>
</evidence>
<feature type="transmembrane region" description="Helical" evidence="1">
    <location>
        <begin position="7"/>
        <end position="29"/>
    </location>
</feature>
<keyword evidence="1" id="KW-0472">Membrane</keyword>